<dbReference type="AlphaFoldDB" id="A0A0M0LMA3"/>
<accession>A0A0M0LMA3</accession>
<feature type="domain" description="VOC" evidence="1">
    <location>
        <begin position="3"/>
        <end position="132"/>
    </location>
</feature>
<dbReference type="InterPro" id="IPR037523">
    <property type="entry name" value="VOC_core"/>
</dbReference>
<reference evidence="3" key="1">
    <citation type="submission" date="2015-08" db="EMBL/GenBank/DDBJ databases">
        <title>Fjat-10028 dsm 16317.</title>
        <authorList>
            <person name="Liu B."/>
            <person name="Wang J."/>
            <person name="Zhu Y."/>
            <person name="Liu G."/>
            <person name="Chen Q."/>
            <person name="Chen Z."/>
            <person name="Lan J."/>
            <person name="Che J."/>
            <person name="Ge C."/>
            <person name="Shi H."/>
            <person name="Pan Z."/>
            <person name="Liu X."/>
        </authorList>
    </citation>
    <scope>NUCLEOTIDE SEQUENCE [LARGE SCALE GENOMIC DNA]</scope>
    <source>
        <strain evidence="3">DSM 16317</strain>
    </source>
</reference>
<evidence type="ECO:0000259" key="1">
    <source>
        <dbReference type="PROSITE" id="PS51819"/>
    </source>
</evidence>
<dbReference type="InterPro" id="IPR029068">
    <property type="entry name" value="Glyas_Bleomycin-R_OHBP_Dase"/>
</dbReference>
<dbReference type="RefSeq" id="WP_053416189.1">
    <property type="nucleotide sequence ID" value="NZ_JBCMHV010000003.1"/>
</dbReference>
<dbReference type="Proteomes" id="UP000036867">
    <property type="component" value="Unassembled WGS sequence"/>
</dbReference>
<dbReference type="EMBL" id="LILB01000001">
    <property type="protein sequence ID" value="KOO52017.1"/>
    <property type="molecule type" value="Genomic_DNA"/>
</dbReference>
<name>A0A0M0LMA3_9BACL</name>
<dbReference type="Pfam" id="PF00903">
    <property type="entry name" value="Glyoxalase"/>
    <property type="match status" value="1"/>
</dbReference>
<organism evidence="2 3">
    <name type="scientific">Viridibacillus arvi</name>
    <dbReference type="NCBI Taxonomy" id="263475"/>
    <lineage>
        <taxon>Bacteria</taxon>
        <taxon>Bacillati</taxon>
        <taxon>Bacillota</taxon>
        <taxon>Bacilli</taxon>
        <taxon>Bacillales</taxon>
        <taxon>Caryophanaceae</taxon>
        <taxon>Viridibacillus</taxon>
    </lineage>
</organism>
<dbReference type="CDD" id="cd07251">
    <property type="entry name" value="VOC_like"/>
    <property type="match status" value="1"/>
</dbReference>
<evidence type="ECO:0000313" key="2">
    <source>
        <dbReference type="EMBL" id="KOO52017.1"/>
    </source>
</evidence>
<dbReference type="PANTHER" id="PTHR36503">
    <property type="entry name" value="BLR2520 PROTEIN"/>
    <property type="match status" value="1"/>
</dbReference>
<dbReference type="OrthoDB" id="9796521at2"/>
<proteinExistence type="predicted"/>
<dbReference type="InterPro" id="IPR004360">
    <property type="entry name" value="Glyas_Fos-R_dOase_dom"/>
</dbReference>
<dbReference type="Gene3D" id="3.10.180.10">
    <property type="entry name" value="2,3-Dihydroxybiphenyl 1,2-Dioxygenase, domain 1"/>
    <property type="match status" value="1"/>
</dbReference>
<dbReference type="SUPFAM" id="SSF54593">
    <property type="entry name" value="Glyoxalase/Bleomycin resistance protein/Dihydroxybiphenyl dioxygenase"/>
    <property type="match status" value="1"/>
</dbReference>
<gene>
    <name evidence="2" type="ORF">AMD00_06250</name>
</gene>
<evidence type="ECO:0000313" key="3">
    <source>
        <dbReference type="Proteomes" id="UP000036867"/>
    </source>
</evidence>
<comment type="caution">
    <text evidence="2">The sequence shown here is derived from an EMBL/GenBank/DDBJ whole genome shotgun (WGS) entry which is preliminary data.</text>
</comment>
<dbReference type="PANTHER" id="PTHR36503:SF1">
    <property type="entry name" value="BLR2520 PROTEIN"/>
    <property type="match status" value="1"/>
</dbReference>
<dbReference type="STRING" id="263475.AMD00_06250"/>
<dbReference type="GeneID" id="301135704"/>
<dbReference type="PATRIC" id="fig|263475.3.peg.1683"/>
<keyword evidence="3" id="KW-1185">Reference proteome</keyword>
<protein>
    <submittedName>
        <fullName evidence="2">Glyoxalase</fullName>
    </submittedName>
</protein>
<sequence length="148" mass="16692">MNRLNLVTLGVKDMLKSLHFYRDGLGFEVFVYGNDADPDVIFFNNGGTKISLFPIDRLAQDIDEDTPPAISNGFSGFTLAYNGKSKEEVDEIFVLAKKAGAKIVKEPETVFWGGYSGYFQDPNGYYWEVAYGENWEFDENDMLIITEG</sequence>
<dbReference type="PROSITE" id="PS51819">
    <property type="entry name" value="VOC"/>
    <property type="match status" value="1"/>
</dbReference>